<feature type="region of interest" description="Disordered" evidence="6">
    <location>
        <begin position="1"/>
        <end position="43"/>
    </location>
</feature>
<accession>A0A6G0HLT8</accession>
<dbReference type="GO" id="GO:0016787">
    <property type="term" value="F:hydrolase activity"/>
    <property type="evidence" value="ECO:0007669"/>
    <property type="project" value="UniProtKB-KW"/>
</dbReference>
<dbReference type="SUPFAM" id="SSF53098">
    <property type="entry name" value="Ribonuclease H-like"/>
    <property type="match status" value="1"/>
</dbReference>
<dbReference type="InterPro" id="IPR012337">
    <property type="entry name" value="RNaseH-like_sf"/>
</dbReference>
<keyword evidence="4" id="KW-0255">Endonuclease</keyword>
<dbReference type="EMBL" id="REGW02000022">
    <property type="protein sequence ID" value="KAE8280174.1"/>
    <property type="molecule type" value="Genomic_DNA"/>
</dbReference>
<dbReference type="GO" id="GO:0003676">
    <property type="term" value="F:nucleic acid binding"/>
    <property type="evidence" value="ECO:0007669"/>
    <property type="project" value="InterPro"/>
</dbReference>
<keyword evidence="1" id="KW-0808">Transferase</keyword>
<keyword evidence="3" id="KW-0540">Nuclease</keyword>
<organism evidence="8 9">
    <name type="scientific">Larimichthys crocea</name>
    <name type="common">Large yellow croaker</name>
    <name type="synonym">Pseudosciaena crocea</name>
    <dbReference type="NCBI Taxonomy" id="215358"/>
    <lineage>
        <taxon>Eukaryota</taxon>
        <taxon>Metazoa</taxon>
        <taxon>Chordata</taxon>
        <taxon>Craniata</taxon>
        <taxon>Vertebrata</taxon>
        <taxon>Euteleostomi</taxon>
        <taxon>Actinopterygii</taxon>
        <taxon>Neopterygii</taxon>
        <taxon>Teleostei</taxon>
        <taxon>Neoteleostei</taxon>
        <taxon>Acanthomorphata</taxon>
        <taxon>Eupercaria</taxon>
        <taxon>Sciaenidae</taxon>
        <taxon>Larimichthys</taxon>
    </lineage>
</organism>
<feature type="region of interest" description="Disordered" evidence="6">
    <location>
        <begin position="237"/>
        <end position="262"/>
    </location>
</feature>
<evidence type="ECO:0000256" key="2">
    <source>
        <dbReference type="ARBA" id="ARBA00022695"/>
    </source>
</evidence>
<keyword evidence="5" id="KW-0378">Hydrolase</keyword>
<feature type="region of interest" description="Disordered" evidence="6">
    <location>
        <begin position="369"/>
        <end position="422"/>
    </location>
</feature>
<dbReference type="InterPro" id="IPR040643">
    <property type="entry name" value="MLVIN_C"/>
</dbReference>
<dbReference type="Gene3D" id="3.30.420.10">
    <property type="entry name" value="Ribonuclease H-like superfamily/Ribonuclease H"/>
    <property type="match status" value="1"/>
</dbReference>
<reference evidence="8 9" key="1">
    <citation type="submission" date="2019-07" db="EMBL/GenBank/DDBJ databases">
        <title>Chromosome genome assembly for large yellow croaker.</title>
        <authorList>
            <person name="Xiao S."/>
        </authorList>
    </citation>
    <scope>NUCLEOTIDE SEQUENCE [LARGE SCALE GENOMIC DNA]</scope>
    <source>
        <strain evidence="8">JMULYC20181020</strain>
        <tissue evidence="8">Muscle</tissue>
    </source>
</reference>
<feature type="compositionally biased region" description="Basic and acidic residues" evidence="6">
    <location>
        <begin position="408"/>
        <end position="422"/>
    </location>
</feature>
<dbReference type="Pfam" id="PF18697">
    <property type="entry name" value="MLVIN_C"/>
    <property type="match status" value="1"/>
</dbReference>
<dbReference type="InterPro" id="IPR036397">
    <property type="entry name" value="RNaseH_sf"/>
</dbReference>
<evidence type="ECO:0000256" key="6">
    <source>
        <dbReference type="SAM" id="MobiDB-lite"/>
    </source>
</evidence>
<dbReference type="GO" id="GO:0004519">
    <property type="term" value="F:endonuclease activity"/>
    <property type="evidence" value="ECO:0007669"/>
    <property type="project" value="UniProtKB-KW"/>
</dbReference>
<dbReference type="GO" id="GO:0016779">
    <property type="term" value="F:nucleotidyltransferase activity"/>
    <property type="evidence" value="ECO:0007669"/>
    <property type="project" value="UniProtKB-KW"/>
</dbReference>
<feature type="compositionally biased region" description="Basic and acidic residues" evidence="6">
    <location>
        <begin position="241"/>
        <end position="262"/>
    </location>
</feature>
<evidence type="ECO:0000256" key="4">
    <source>
        <dbReference type="ARBA" id="ARBA00022759"/>
    </source>
</evidence>
<sequence>MATISVQGTGEPPEGPGTGVLGVPRKSVGKVSAGSVRAGRRSNNRGEKLSAGYAVVRAQGSGFVVEKAEVIPQPASAQLAELVGLTEACLLADGAVWKGRGFKKTDGSPIQHHAQIVKLLQAMMKPKEIAIAKCAAYRTDMSRITQGNRAADEAAKAVIGADKPGKVLLVTHEIELEDKITPRDVILMQEAVNAIDKQLWVDRGASQDSTGLWRNHEGLIVAPPDLLGLMIQEAHGQAHVARGEEHQQQESGEENRELEKNSVRPGDKVFVKVFRRKWFNARREGPFEVVRCTGTAVQVKGSPTWYHLSHCVKAPEEETLQLGNEDGNDPEEQTDHAMDANVECAHVSDGIRPDLSADGQEKRFREVDLQYAPEGSNPPEKVPPEVPEECDAPSRVLRSASKPRSPRPVREKIKPKRYRDCS</sequence>
<keyword evidence="2" id="KW-0548">Nucleotidyltransferase</keyword>
<evidence type="ECO:0000256" key="5">
    <source>
        <dbReference type="ARBA" id="ARBA00022801"/>
    </source>
</evidence>
<dbReference type="Gene3D" id="2.30.30.850">
    <property type="match status" value="1"/>
</dbReference>
<feature type="domain" description="Murine leukemia virus integrase C-terminal" evidence="7">
    <location>
        <begin position="264"/>
        <end position="314"/>
    </location>
</feature>
<evidence type="ECO:0000313" key="8">
    <source>
        <dbReference type="EMBL" id="KAE8280174.1"/>
    </source>
</evidence>
<keyword evidence="9" id="KW-1185">Reference proteome</keyword>
<dbReference type="Proteomes" id="UP000424527">
    <property type="component" value="Unassembled WGS sequence"/>
</dbReference>
<comment type="caution">
    <text evidence="8">The sequence shown here is derived from an EMBL/GenBank/DDBJ whole genome shotgun (WGS) entry which is preliminary data.</text>
</comment>
<evidence type="ECO:0000259" key="7">
    <source>
        <dbReference type="Pfam" id="PF18697"/>
    </source>
</evidence>
<dbReference type="AlphaFoldDB" id="A0A6G0HLT8"/>
<name>A0A6G0HLT8_LARCR</name>
<evidence type="ECO:0000313" key="9">
    <source>
        <dbReference type="Proteomes" id="UP000424527"/>
    </source>
</evidence>
<evidence type="ECO:0000256" key="1">
    <source>
        <dbReference type="ARBA" id="ARBA00022679"/>
    </source>
</evidence>
<gene>
    <name evidence="8" type="ORF">D5F01_LYC22316</name>
</gene>
<protein>
    <recommendedName>
        <fullName evidence="7">Murine leukemia virus integrase C-terminal domain-containing protein</fullName>
    </recommendedName>
</protein>
<proteinExistence type="predicted"/>
<evidence type="ECO:0000256" key="3">
    <source>
        <dbReference type="ARBA" id="ARBA00022722"/>
    </source>
</evidence>